<dbReference type="Proteomes" id="UP000177042">
    <property type="component" value="Unassembled WGS sequence"/>
</dbReference>
<sequence>MKSSETEIKDVFGIIQPPAAIREFAGSDTTGAAGISKFLTNLVALFFSVAAIVLIFMLLWGAFDWITSEGDKEKLQSAQRKIISAIVGIVLFAIAFAVMSVLGTFTGFTFFTK</sequence>
<dbReference type="InterPro" id="IPR043993">
    <property type="entry name" value="T4SS_pilin"/>
</dbReference>
<reference evidence="2 3" key="1">
    <citation type="journal article" date="2016" name="Nat. Commun.">
        <title>Thousands of microbial genomes shed light on interconnected biogeochemical processes in an aquifer system.</title>
        <authorList>
            <person name="Anantharaman K."/>
            <person name="Brown C.T."/>
            <person name="Hug L.A."/>
            <person name="Sharon I."/>
            <person name="Castelle C.J."/>
            <person name="Probst A.J."/>
            <person name="Thomas B.C."/>
            <person name="Singh A."/>
            <person name="Wilkins M.J."/>
            <person name="Karaoz U."/>
            <person name="Brodie E.L."/>
            <person name="Williams K.H."/>
            <person name="Hubbard S.S."/>
            <person name="Banfield J.F."/>
        </authorList>
    </citation>
    <scope>NUCLEOTIDE SEQUENCE [LARGE SCALE GENOMIC DNA]</scope>
</reference>
<feature type="transmembrane region" description="Helical" evidence="1">
    <location>
        <begin position="83"/>
        <end position="111"/>
    </location>
</feature>
<organism evidence="2 3">
    <name type="scientific">Candidatus Daviesbacteria bacterium RIFCSPHIGHO2_02_FULL_39_12</name>
    <dbReference type="NCBI Taxonomy" id="1797770"/>
    <lineage>
        <taxon>Bacteria</taxon>
        <taxon>Candidatus Daviesiibacteriota</taxon>
    </lineage>
</organism>
<evidence type="ECO:0000256" key="1">
    <source>
        <dbReference type="SAM" id="Phobius"/>
    </source>
</evidence>
<keyword evidence="1" id="KW-0472">Membrane</keyword>
<dbReference type="AlphaFoldDB" id="A0A1F5J9M9"/>
<evidence type="ECO:0000313" key="2">
    <source>
        <dbReference type="EMBL" id="OGE25325.1"/>
    </source>
</evidence>
<feature type="transmembrane region" description="Helical" evidence="1">
    <location>
        <begin position="42"/>
        <end position="63"/>
    </location>
</feature>
<keyword evidence="1" id="KW-0812">Transmembrane</keyword>
<dbReference type="Pfam" id="PF18895">
    <property type="entry name" value="T4SS_pilin"/>
    <property type="match status" value="1"/>
</dbReference>
<gene>
    <name evidence="2" type="ORF">A3C26_00660</name>
</gene>
<accession>A0A1F5J9M9</accession>
<comment type="caution">
    <text evidence="2">The sequence shown here is derived from an EMBL/GenBank/DDBJ whole genome shotgun (WGS) entry which is preliminary data.</text>
</comment>
<name>A0A1F5J9M9_9BACT</name>
<evidence type="ECO:0000313" key="3">
    <source>
        <dbReference type="Proteomes" id="UP000177042"/>
    </source>
</evidence>
<dbReference type="EMBL" id="MFCX01000028">
    <property type="protein sequence ID" value="OGE25325.1"/>
    <property type="molecule type" value="Genomic_DNA"/>
</dbReference>
<protein>
    <submittedName>
        <fullName evidence="2">Uncharacterized protein</fullName>
    </submittedName>
</protein>
<proteinExistence type="predicted"/>
<keyword evidence="1" id="KW-1133">Transmembrane helix</keyword>